<gene>
    <name evidence="1" type="ORF">A1353_10030</name>
</gene>
<dbReference type="AlphaFoldDB" id="A0A177MMB7"/>
<proteinExistence type="predicted"/>
<dbReference type="PANTHER" id="PTHR38031:SF1">
    <property type="entry name" value="SULFUR CARRIER PROTEIN CYSO"/>
    <property type="match status" value="1"/>
</dbReference>
<dbReference type="InterPro" id="IPR016155">
    <property type="entry name" value="Mopterin_synth/thiamin_S_b"/>
</dbReference>
<dbReference type="InterPro" id="IPR052045">
    <property type="entry name" value="Sulfur_Carrier/Prot_Modifier"/>
</dbReference>
<accession>A0A177MMB7</accession>
<dbReference type="PANTHER" id="PTHR38031">
    <property type="entry name" value="SULFUR CARRIER PROTEIN SLR0821-RELATED"/>
    <property type="match status" value="1"/>
</dbReference>
<dbReference type="SUPFAM" id="SSF54285">
    <property type="entry name" value="MoaD/ThiS"/>
    <property type="match status" value="1"/>
</dbReference>
<dbReference type="InterPro" id="IPR012675">
    <property type="entry name" value="Beta-grasp_dom_sf"/>
</dbReference>
<evidence type="ECO:0008006" key="3">
    <source>
        <dbReference type="Google" id="ProtNLM"/>
    </source>
</evidence>
<reference evidence="1 2" key="1">
    <citation type="submission" date="2016-03" db="EMBL/GenBank/DDBJ databases">
        <authorList>
            <person name="Ploux O."/>
        </authorList>
    </citation>
    <scope>NUCLEOTIDE SEQUENCE [LARGE SCALE GENOMIC DNA]</scope>
    <source>
        <strain evidence="1 2">R-45371</strain>
    </source>
</reference>
<evidence type="ECO:0000313" key="2">
    <source>
        <dbReference type="Proteomes" id="UP000077763"/>
    </source>
</evidence>
<name>A0A177MMB7_METMH</name>
<dbReference type="EMBL" id="LUUH01000038">
    <property type="protein sequence ID" value="OAI06019.1"/>
    <property type="molecule type" value="Genomic_DNA"/>
</dbReference>
<comment type="caution">
    <text evidence="1">The sequence shown here is derived from an EMBL/GenBank/DDBJ whole genome shotgun (WGS) entry which is preliminary data.</text>
</comment>
<protein>
    <recommendedName>
        <fullName evidence="3">Molybdopterin synthase subunit MoaD</fullName>
    </recommendedName>
</protein>
<evidence type="ECO:0000313" key="1">
    <source>
        <dbReference type="EMBL" id="OAI06019.1"/>
    </source>
</evidence>
<dbReference type="Proteomes" id="UP000077763">
    <property type="component" value="Unassembled WGS sequence"/>
</dbReference>
<dbReference type="Gene3D" id="3.10.20.30">
    <property type="match status" value="1"/>
</dbReference>
<organism evidence="1 2">
    <name type="scientific">Methylomonas methanica</name>
    <dbReference type="NCBI Taxonomy" id="421"/>
    <lineage>
        <taxon>Bacteria</taxon>
        <taxon>Pseudomonadati</taxon>
        <taxon>Pseudomonadota</taxon>
        <taxon>Gammaproteobacteria</taxon>
        <taxon>Methylococcales</taxon>
        <taxon>Methylococcaceae</taxon>
        <taxon>Methylomonas</taxon>
    </lineage>
</organism>
<dbReference type="RefSeq" id="WP_064036169.1">
    <property type="nucleotide sequence ID" value="NZ_LUUH01000038.1"/>
</dbReference>
<sequence>MPAVKMTSHLYRFFPALEDRAITVPAGSVAEVLQAVNQFAPGLTDYILDERGALRRHVYLSVDDTIVVDRKTLSDRVPEHGVVYIFQALSGG</sequence>